<dbReference type="SUPFAM" id="SSF52540">
    <property type="entry name" value="P-loop containing nucleoside triphosphate hydrolases"/>
    <property type="match status" value="2"/>
</dbReference>
<gene>
    <name evidence="11" type="ORF">P0082_05555</name>
</gene>
<evidence type="ECO:0000256" key="6">
    <source>
        <dbReference type="ARBA" id="ARBA00022839"/>
    </source>
</evidence>
<keyword evidence="6" id="KW-0269">Exonuclease</keyword>
<dbReference type="RefSeq" id="WP_326928538.1">
    <property type="nucleotide sequence ID" value="NZ_CP123443.1"/>
</dbReference>
<evidence type="ECO:0000313" key="12">
    <source>
        <dbReference type="Proteomes" id="UP001228690"/>
    </source>
</evidence>
<evidence type="ECO:0000313" key="11">
    <source>
        <dbReference type="EMBL" id="WGK70327.1"/>
    </source>
</evidence>
<evidence type="ECO:0000256" key="1">
    <source>
        <dbReference type="ARBA" id="ARBA00022722"/>
    </source>
</evidence>
<evidence type="ECO:0000256" key="8">
    <source>
        <dbReference type="ARBA" id="ARBA00023125"/>
    </source>
</evidence>
<keyword evidence="4 11" id="KW-0378">Hydrolase</keyword>
<dbReference type="Gene3D" id="1.10.486.10">
    <property type="entry name" value="PCRA, domain 4"/>
    <property type="match status" value="1"/>
</dbReference>
<dbReference type="PANTHER" id="PTHR30591:SF1">
    <property type="entry name" value="RECBCD ENZYME SUBUNIT RECC"/>
    <property type="match status" value="1"/>
</dbReference>
<keyword evidence="8" id="KW-0238">DNA-binding</keyword>
<evidence type="ECO:0000256" key="4">
    <source>
        <dbReference type="ARBA" id="ARBA00022801"/>
    </source>
</evidence>
<evidence type="ECO:0000256" key="10">
    <source>
        <dbReference type="SAM" id="MobiDB-lite"/>
    </source>
</evidence>
<dbReference type="Gene3D" id="3.40.50.300">
    <property type="entry name" value="P-loop containing nucleotide triphosphate hydrolases"/>
    <property type="match status" value="2"/>
</dbReference>
<organism evidence="11 12">
    <name type="scientific">Candidatus Haliotispira prima</name>
    <dbReference type="NCBI Taxonomy" id="3034016"/>
    <lineage>
        <taxon>Bacteria</taxon>
        <taxon>Pseudomonadati</taxon>
        <taxon>Spirochaetota</taxon>
        <taxon>Spirochaetia</taxon>
        <taxon>Spirochaetales</taxon>
        <taxon>Spirochaetaceae</taxon>
        <taxon>Candidatus Haliotispira</taxon>
    </lineage>
</organism>
<dbReference type="Gene3D" id="1.10.10.160">
    <property type="match status" value="1"/>
</dbReference>
<protein>
    <submittedName>
        <fullName evidence="11">Exodeoxyribonuclease V subunit gamma</fullName>
        <ecNumber evidence="11">3.1.11.5</ecNumber>
    </submittedName>
</protein>
<dbReference type="EMBL" id="CP123443">
    <property type="protein sequence ID" value="WGK70327.1"/>
    <property type="molecule type" value="Genomic_DNA"/>
</dbReference>
<keyword evidence="1" id="KW-0540">Nuclease</keyword>
<keyword evidence="3" id="KW-0227">DNA damage</keyword>
<accession>A0ABY8MK20</accession>
<evidence type="ECO:0000256" key="9">
    <source>
        <dbReference type="ARBA" id="ARBA00023204"/>
    </source>
</evidence>
<dbReference type="GO" id="GO:0008854">
    <property type="term" value="F:exodeoxyribonuclease V activity"/>
    <property type="evidence" value="ECO:0007669"/>
    <property type="project" value="UniProtKB-EC"/>
</dbReference>
<keyword evidence="7" id="KW-0067">ATP-binding</keyword>
<feature type="region of interest" description="Disordered" evidence="10">
    <location>
        <begin position="643"/>
        <end position="671"/>
    </location>
</feature>
<dbReference type="EC" id="3.1.11.5" evidence="11"/>
<reference evidence="11 12" key="1">
    <citation type="submission" date="2023-04" db="EMBL/GenBank/DDBJ databases">
        <title>Spirochaete genome identified in red abalone sample constitutes a novel genus.</title>
        <authorList>
            <person name="Sharma S.P."/>
            <person name="Purcell C.M."/>
            <person name="Hyde J.R."/>
            <person name="Severin A.J."/>
        </authorList>
    </citation>
    <scope>NUCLEOTIDE SEQUENCE [LARGE SCALE GENOMIC DNA]</scope>
    <source>
        <strain evidence="11 12">SP-2023</strain>
    </source>
</reference>
<keyword evidence="2" id="KW-0547">Nucleotide-binding</keyword>
<dbReference type="Pfam" id="PF04257">
    <property type="entry name" value="Exonuc_V_gamma"/>
    <property type="match status" value="1"/>
</dbReference>
<feature type="region of interest" description="Disordered" evidence="10">
    <location>
        <begin position="1323"/>
        <end position="1347"/>
    </location>
</feature>
<feature type="region of interest" description="Disordered" evidence="10">
    <location>
        <begin position="431"/>
        <end position="450"/>
    </location>
</feature>
<feature type="region of interest" description="Disordered" evidence="10">
    <location>
        <begin position="327"/>
        <end position="351"/>
    </location>
</feature>
<evidence type="ECO:0000256" key="3">
    <source>
        <dbReference type="ARBA" id="ARBA00022763"/>
    </source>
</evidence>
<feature type="compositionally biased region" description="Low complexity" evidence="10">
    <location>
        <begin position="1323"/>
        <end position="1339"/>
    </location>
</feature>
<evidence type="ECO:0000256" key="7">
    <source>
        <dbReference type="ARBA" id="ARBA00022840"/>
    </source>
</evidence>
<proteinExistence type="predicted"/>
<keyword evidence="9" id="KW-0234">DNA repair</keyword>
<keyword evidence="12" id="KW-1185">Reference proteome</keyword>
<dbReference type="Gene3D" id="3.40.50.10930">
    <property type="match status" value="1"/>
</dbReference>
<name>A0ABY8MK20_9SPIO</name>
<dbReference type="InterPro" id="IPR013986">
    <property type="entry name" value="DExx_box_DNA_helicase_dom_sf"/>
</dbReference>
<dbReference type="PANTHER" id="PTHR30591">
    <property type="entry name" value="RECBCD ENZYME SUBUNIT RECC"/>
    <property type="match status" value="1"/>
</dbReference>
<dbReference type="Proteomes" id="UP001228690">
    <property type="component" value="Chromosome"/>
</dbReference>
<evidence type="ECO:0000256" key="5">
    <source>
        <dbReference type="ARBA" id="ARBA00022806"/>
    </source>
</evidence>
<feature type="region of interest" description="Disordered" evidence="10">
    <location>
        <begin position="203"/>
        <end position="227"/>
    </location>
</feature>
<keyword evidence="5" id="KW-0347">Helicase</keyword>
<dbReference type="InterPro" id="IPR027417">
    <property type="entry name" value="P-loop_NTPase"/>
</dbReference>
<sequence length="1504" mass="169017">MQAYHLYPCTSTEQLFHSVLRSRNADFGGDSFGRQSCDNSSDGAVCDIFTRPLQLDFAKSRFSAAPRLLFQNNALGEWFKVRLARHQGISIGLTVGHSKEVLEHYLRYFFPELQADADKDGNTAENWIHSDIVSLLLFRLLQHADSGRNPSPYLPKALSGTLQLLEKQGSREAQTRHLWAFTQNMARLFLNYDNYREELKDALEAESGTEDPGTENSETENAKAKDGKLPVEAWQQNLWRSLRSWTEPGFHWHGELIEQVLSGKLSPRDASGSPLQPEPLYIIGSGFLSARQLSFYCYLSQFTTVHHFWLTPARFPPDLCQEANQVLRGQKRAPKQSPETAGETGSGPTFYSRRDYEAESWQLGERLGGLPQFLWLENSLHSAALLSREQAVQWHEYGRPPTPAAGASAPHLLELVQQHLCDSAKYAADGGAPAGCPQSESEAEEQSPGLLGDGSIRYFACSDRHREVEVLKDQILAALDAHPDWQLNDIAVLAPDINQYRTLIQAIFQKSGPDYGLDCNFIDLKRGAGPGTSPAGSSEYFSAFAMLLSFAAGAQARFRLDECLRFMENPCTRAAKLLEAKPGSFWSKVFEHWKLSWGIHGQQRGQTAVADSTSGPTAESGTWHSALELFVRDYLTDYQGYGSHHHDHPQASGDIQEAQAGQGTDENAEPSHLGFSNLCRQMSLDETEARLLAEVLQTVLRLHERLSLLADRRWTISEWVTQLESLQEEFLLCRSEDHYSDRNDRSTVNNILRNFLAVEESLSRGLAGFAVGHQSRSEAHAQARNGGARTDPAQADTAGAGEIRANADLPSPLFRLPFVVIRDLLQQKLEQNSGFKGRYLTQGITCASLQPYRSVPFRMICVLGLNEEDFPRRSTPLRFDLCAELPRHLSGPALEQHIFAELLISAGERLFLFYRNRDISKGAEKNPSASLYDLAYFVAKMLRRNEEEVWQRLTQVHPLFSFDGSYFGGNSEGQTETPDSFFSYSRSSYEQHLASENPDRSAQPRAVPVIDPLSMLTEPASEKEERLFRCHFRDLLAAISNAPAYFWQHYSGLNPNSSPDSRQGRSELPLPEQFAQGDELLMQGLAPLKQSQWQRKLWREMELLLPLLGLSAAELREFLQTEGLLGSGLFRNAQWQSLCRGLEAIKADVEQNLIKEGLWPGWQAFRCKRQYSLLLQGGDIARATQATQAARLLFAEPPGEYPGQDTISGQGRQKEQGGQAAFLLPALRLGLDTPEVSPAEATALFEGDLERLWFDGERVLCWNNSPFLFPVELYNLLQSKLFQAIRQSHPDRFGPLRELLQVEWTYDKGLQIGQSSLSHIFPSGASPSDASPSDASPSDAEAEKPNTDNQLTLEDYLWLLWRARCEPLPLSLSFLSVLKDKSAEPLRTLLAEFCETGEQSANGQSADKHLADGQPTNEKTVAELQNLLREQWQVYLQQLQETETTRKKAVDFKPEEREALQHLSISFVCQTLQNPRFWLLLHELLEQLTGKVRQKRKGKKTETD</sequence>
<evidence type="ECO:0000256" key="2">
    <source>
        <dbReference type="ARBA" id="ARBA00022741"/>
    </source>
</evidence>